<keyword evidence="1" id="KW-0472">Membrane</keyword>
<feature type="transmembrane region" description="Helical" evidence="1">
    <location>
        <begin position="20"/>
        <end position="39"/>
    </location>
</feature>
<evidence type="ECO:0000313" key="3">
    <source>
        <dbReference type="Proteomes" id="UP000814176"/>
    </source>
</evidence>
<dbReference type="Proteomes" id="UP000814176">
    <property type="component" value="Unassembled WGS sequence"/>
</dbReference>
<dbReference type="RefSeq" id="XP_047778682.1">
    <property type="nucleotide sequence ID" value="XM_047926232.1"/>
</dbReference>
<feature type="transmembrane region" description="Helical" evidence="1">
    <location>
        <begin position="45"/>
        <end position="67"/>
    </location>
</feature>
<comment type="caution">
    <text evidence="2">The sequence shown here is derived from an EMBL/GenBank/DDBJ whole genome shotgun (WGS) entry which is preliminary data.</text>
</comment>
<keyword evidence="1" id="KW-0812">Transmembrane</keyword>
<accession>A0ABQ8KFA2</accession>
<dbReference type="GeneID" id="72006964"/>
<evidence type="ECO:0008006" key="4">
    <source>
        <dbReference type="Google" id="ProtNLM"/>
    </source>
</evidence>
<reference evidence="2 3" key="1">
    <citation type="journal article" date="2021" name="Environ. Microbiol.">
        <title>Gene family expansions and transcriptome signatures uncover fungal adaptations to wood decay.</title>
        <authorList>
            <person name="Hage H."/>
            <person name="Miyauchi S."/>
            <person name="Viragh M."/>
            <person name="Drula E."/>
            <person name="Min B."/>
            <person name="Chaduli D."/>
            <person name="Navarro D."/>
            <person name="Favel A."/>
            <person name="Norest M."/>
            <person name="Lesage-Meessen L."/>
            <person name="Balint B."/>
            <person name="Merenyi Z."/>
            <person name="de Eugenio L."/>
            <person name="Morin E."/>
            <person name="Martinez A.T."/>
            <person name="Baldrian P."/>
            <person name="Stursova M."/>
            <person name="Martinez M.J."/>
            <person name="Novotny C."/>
            <person name="Magnuson J.K."/>
            <person name="Spatafora J.W."/>
            <person name="Maurice S."/>
            <person name="Pangilinan J."/>
            <person name="Andreopoulos W."/>
            <person name="LaButti K."/>
            <person name="Hundley H."/>
            <person name="Na H."/>
            <person name="Kuo A."/>
            <person name="Barry K."/>
            <person name="Lipzen A."/>
            <person name="Henrissat B."/>
            <person name="Riley R."/>
            <person name="Ahrendt S."/>
            <person name="Nagy L.G."/>
            <person name="Grigoriev I.V."/>
            <person name="Martin F."/>
            <person name="Rosso M.N."/>
        </authorList>
    </citation>
    <scope>NUCLEOTIDE SEQUENCE [LARGE SCALE GENOMIC DNA]</scope>
    <source>
        <strain evidence="2 3">CIRM-BRFM 1785</strain>
    </source>
</reference>
<proteinExistence type="predicted"/>
<keyword evidence="1" id="KW-1133">Transmembrane helix</keyword>
<keyword evidence="3" id="KW-1185">Reference proteome</keyword>
<organism evidence="2 3">
    <name type="scientific">Rhodofomes roseus</name>
    <dbReference type="NCBI Taxonomy" id="34475"/>
    <lineage>
        <taxon>Eukaryota</taxon>
        <taxon>Fungi</taxon>
        <taxon>Dikarya</taxon>
        <taxon>Basidiomycota</taxon>
        <taxon>Agaricomycotina</taxon>
        <taxon>Agaricomycetes</taxon>
        <taxon>Polyporales</taxon>
        <taxon>Rhodofomes</taxon>
    </lineage>
</organism>
<sequence length="162" mass="18155">MARLADSTRNCVIIIRFEMAGDILILTTSALFTAMRVYALFHKSMYLFAFTLGLGLIAPIISTYSFVLSQPYLYEIMPGNSVCYIETANVTNLDDGCARIFSGLRWLCHGHDLVGHAPRNGARWIEGSPHAGYCDLFWVSIRVERPRHRNCRSAPHSHSSSS</sequence>
<dbReference type="EMBL" id="JADCUA010000011">
    <property type="protein sequence ID" value="KAH9836397.1"/>
    <property type="molecule type" value="Genomic_DNA"/>
</dbReference>
<evidence type="ECO:0000256" key="1">
    <source>
        <dbReference type="SAM" id="Phobius"/>
    </source>
</evidence>
<gene>
    <name evidence="2" type="ORF">C8Q71DRAFT_82310</name>
</gene>
<protein>
    <recommendedName>
        <fullName evidence="4">G protein-coupled receptor</fullName>
    </recommendedName>
</protein>
<evidence type="ECO:0000313" key="2">
    <source>
        <dbReference type="EMBL" id="KAH9836397.1"/>
    </source>
</evidence>
<name>A0ABQ8KFA2_9APHY</name>